<dbReference type="STRING" id="244447.ENSCSEP00000002758"/>
<reference evidence="4" key="2">
    <citation type="submission" date="2025-08" db="UniProtKB">
        <authorList>
            <consortium name="Ensembl"/>
        </authorList>
    </citation>
    <scope>IDENTIFICATION</scope>
</reference>
<dbReference type="OrthoDB" id="3800936at2759"/>
<dbReference type="Ensembl" id="ENSCSET00000002802.1">
    <property type="protein sequence ID" value="ENSCSEP00000002758.1"/>
    <property type="gene ID" value="ENSCSEG00000001828.1"/>
</dbReference>
<dbReference type="InterPro" id="IPR035979">
    <property type="entry name" value="RBD_domain_sf"/>
</dbReference>
<protein>
    <submittedName>
        <fullName evidence="4">DND microRNA-mediated repression inhibitor 1</fullName>
    </submittedName>
</protein>
<sequence>MMDQLSTIPFSSFRYKLPMWSPPLPCSTVVGLSVECVNTTALKQTSLTAVMVEMMESVMHCEVMNPERIQAFNTWVKATNTKLTQINGQRKYGGPPEEWNGPVPGAGCEVFISRLPRDVYEDLLIPLFSSVGPLWEFRLMMNFSGQNRGFAYAKYSSSAVAAQAIFKLHGHVLVPGANISVCYSTEKRNLYIGTLPITMTHDKLLKVLEMMVEGVDSVSLRMDMDGKWATLVFTSHHAASMAKKVLAEAFQKRFALTILVKWQTALNPNHNEPPLTLSKRHLGTIPAPPGLNHSAHVASAPNVPRSPTTAECPTAHLLLSSSSPSAPRAQQLSQEERAMRLHKLCKLLDVVKPRCDVILCHAAVDGFLHFNYKVHIPMVTAPFTGRVMVLPGPCAISVLEDARQAAVQQVMQKFFRGQFSL</sequence>
<dbReference type="InParanoid" id="A0A3P8UHR0"/>
<proteinExistence type="predicted"/>
<dbReference type="Pfam" id="PF14709">
    <property type="entry name" value="DND1_DSRM"/>
    <property type="match status" value="1"/>
</dbReference>
<dbReference type="GO" id="GO:0007281">
    <property type="term" value="P:germ cell development"/>
    <property type="evidence" value="ECO:0007669"/>
    <property type="project" value="InterPro"/>
</dbReference>
<keyword evidence="5" id="KW-1185">Reference proteome</keyword>
<organism evidence="4 5">
    <name type="scientific">Cynoglossus semilaevis</name>
    <name type="common">Tongue sole</name>
    <dbReference type="NCBI Taxonomy" id="244447"/>
    <lineage>
        <taxon>Eukaryota</taxon>
        <taxon>Metazoa</taxon>
        <taxon>Chordata</taxon>
        <taxon>Craniata</taxon>
        <taxon>Vertebrata</taxon>
        <taxon>Euteleostomi</taxon>
        <taxon>Actinopterygii</taxon>
        <taxon>Neopterygii</taxon>
        <taxon>Teleostei</taxon>
        <taxon>Neoteleostei</taxon>
        <taxon>Acanthomorphata</taxon>
        <taxon>Carangaria</taxon>
        <taxon>Pleuronectiformes</taxon>
        <taxon>Pleuronectoidei</taxon>
        <taxon>Cynoglossidae</taxon>
        <taxon>Cynoglossinae</taxon>
        <taxon>Cynoglossus</taxon>
    </lineage>
</organism>
<dbReference type="SMART" id="SM00360">
    <property type="entry name" value="RRM"/>
    <property type="match status" value="2"/>
</dbReference>
<evidence type="ECO:0000313" key="4">
    <source>
        <dbReference type="Ensembl" id="ENSCSEP00000002758.1"/>
    </source>
</evidence>
<feature type="domain" description="RRM" evidence="3">
    <location>
        <begin position="108"/>
        <end position="186"/>
    </location>
</feature>
<evidence type="ECO:0000256" key="2">
    <source>
        <dbReference type="PROSITE-ProRule" id="PRU00176"/>
    </source>
</evidence>
<dbReference type="Pfam" id="PF00076">
    <property type="entry name" value="RRM_1"/>
    <property type="match status" value="1"/>
</dbReference>
<name>A0A3P8UHR0_CYNSE</name>
<dbReference type="GO" id="GO:0003723">
    <property type="term" value="F:RNA binding"/>
    <property type="evidence" value="ECO:0007669"/>
    <property type="project" value="UniProtKB-UniRule"/>
</dbReference>
<accession>A0A3P8UHR0</accession>
<dbReference type="FunCoup" id="A0A3P8UHR0">
    <property type="interactions" value="909"/>
</dbReference>
<evidence type="ECO:0000259" key="3">
    <source>
        <dbReference type="PROSITE" id="PS50102"/>
    </source>
</evidence>
<dbReference type="GeneTree" id="ENSGT00940000159225"/>
<dbReference type="PROSITE" id="PS50102">
    <property type="entry name" value="RRM"/>
    <property type="match status" value="1"/>
</dbReference>
<dbReference type="CTD" id="373863"/>
<reference evidence="4" key="3">
    <citation type="submission" date="2025-09" db="UniProtKB">
        <authorList>
            <consortium name="Ensembl"/>
        </authorList>
    </citation>
    <scope>IDENTIFICATION</scope>
</reference>
<dbReference type="AlphaFoldDB" id="A0A3P8UHR0"/>
<dbReference type="SUPFAM" id="SSF54928">
    <property type="entry name" value="RNA-binding domain, RBD"/>
    <property type="match status" value="1"/>
</dbReference>
<evidence type="ECO:0000313" key="5">
    <source>
        <dbReference type="Proteomes" id="UP000265120"/>
    </source>
</evidence>
<dbReference type="RefSeq" id="XP_008324621.1">
    <property type="nucleotide sequence ID" value="XM_008326399.3"/>
</dbReference>
<dbReference type="Proteomes" id="UP000265120">
    <property type="component" value="Chromosome 15"/>
</dbReference>
<dbReference type="PANTHER" id="PTHR21245">
    <property type="entry name" value="HETEROGENEOUS NUCLEAR RIBONUCLEOPROTEIN"/>
    <property type="match status" value="1"/>
</dbReference>
<dbReference type="InterPro" id="IPR012677">
    <property type="entry name" value="Nucleotide-bd_a/b_plait_sf"/>
</dbReference>
<reference evidence="4 5" key="1">
    <citation type="journal article" date="2014" name="Nat. Genet.">
        <title>Whole-genome sequence of a flatfish provides insights into ZW sex chromosome evolution and adaptation to a benthic lifestyle.</title>
        <authorList>
            <person name="Chen S."/>
            <person name="Zhang G."/>
            <person name="Shao C."/>
            <person name="Huang Q."/>
            <person name="Liu G."/>
            <person name="Zhang P."/>
            <person name="Song W."/>
            <person name="An N."/>
            <person name="Chalopin D."/>
            <person name="Volff J.N."/>
            <person name="Hong Y."/>
            <person name="Li Q."/>
            <person name="Sha Z."/>
            <person name="Zhou H."/>
            <person name="Xie M."/>
            <person name="Yu Q."/>
            <person name="Liu Y."/>
            <person name="Xiang H."/>
            <person name="Wang N."/>
            <person name="Wu K."/>
            <person name="Yang C."/>
            <person name="Zhou Q."/>
            <person name="Liao X."/>
            <person name="Yang L."/>
            <person name="Hu Q."/>
            <person name="Zhang J."/>
            <person name="Meng L."/>
            <person name="Jin L."/>
            <person name="Tian Y."/>
            <person name="Lian J."/>
            <person name="Yang J."/>
            <person name="Miao G."/>
            <person name="Liu S."/>
            <person name="Liang Z."/>
            <person name="Yan F."/>
            <person name="Li Y."/>
            <person name="Sun B."/>
            <person name="Zhang H."/>
            <person name="Zhang J."/>
            <person name="Zhu Y."/>
            <person name="Du M."/>
            <person name="Zhao Y."/>
            <person name="Schartl M."/>
            <person name="Tang Q."/>
            <person name="Wang J."/>
        </authorList>
    </citation>
    <scope>NUCLEOTIDE SEQUENCE</scope>
</reference>
<evidence type="ECO:0000256" key="1">
    <source>
        <dbReference type="ARBA" id="ARBA00022884"/>
    </source>
</evidence>
<dbReference type="CDD" id="cd20313">
    <property type="entry name" value="DSRM_DND1"/>
    <property type="match status" value="1"/>
</dbReference>
<dbReference type="InterPro" id="IPR044448">
    <property type="entry name" value="DND1_DSRM"/>
</dbReference>
<dbReference type="GeneID" id="103390515"/>
<dbReference type="Gene3D" id="3.30.70.330">
    <property type="match status" value="1"/>
</dbReference>
<dbReference type="InterPro" id="IPR000504">
    <property type="entry name" value="RRM_dom"/>
</dbReference>
<dbReference type="KEGG" id="csem:103390515"/>
<keyword evidence="1 2" id="KW-0694">RNA-binding</keyword>